<dbReference type="Pfam" id="PF11901">
    <property type="entry name" value="DM9"/>
    <property type="match status" value="1"/>
</dbReference>
<feature type="signal peptide" evidence="1">
    <location>
        <begin position="1"/>
        <end position="18"/>
    </location>
</feature>
<dbReference type="AlphaFoldDB" id="A0AAW1N0H7"/>
<dbReference type="PANTHER" id="PTHR31649">
    <property type="entry name" value="AGAP009604-PA"/>
    <property type="match status" value="1"/>
</dbReference>
<dbReference type="PANTHER" id="PTHR31649:SF10">
    <property type="entry name" value="IP19903P-RELATED"/>
    <property type="match status" value="1"/>
</dbReference>
<organism evidence="2 3">
    <name type="scientific">Popillia japonica</name>
    <name type="common">Japanese beetle</name>
    <dbReference type="NCBI Taxonomy" id="7064"/>
    <lineage>
        <taxon>Eukaryota</taxon>
        <taxon>Metazoa</taxon>
        <taxon>Ecdysozoa</taxon>
        <taxon>Arthropoda</taxon>
        <taxon>Hexapoda</taxon>
        <taxon>Insecta</taxon>
        <taxon>Pterygota</taxon>
        <taxon>Neoptera</taxon>
        <taxon>Endopterygota</taxon>
        <taxon>Coleoptera</taxon>
        <taxon>Polyphaga</taxon>
        <taxon>Scarabaeiformia</taxon>
        <taxon>Scarabaeidae</taxon>
        <taxon>Rutelinae</taxon>
        <taxon>Popillia</taxon>
    </lineage>
</organism>
<reference evidence="2 3" key="1">
    <citation type="journal article" date="2024" name="BMC Genomics">
        <title>De novo assembly and annotation of Popillia japonica's genome with initial clues to its potential as an invasive pest.</title>
        <authorList>
            <person name="Cucini C."/>
            <person name="Boschi S."/>
            <person name="Funari R."/>
            <person name="Cardaioli E."/>
            <person name="Iannotti N."/>
            <person name="Marturano G."/>
            <person name="Paoli F."/>
            <person name="Bruttini M."/>
            <person name="Carapelli A."/>
            <person name="Frati F."/>
            <person name="Nardi F."/>
        </authorList>
    </citation>
    <scope>NUCLEOTIDE SEQUENCE [LARGE SCALE GENOMIC DNA]</scope>
    <source>
        <strain evidence="2">DMR45628</strain>
    </source>
</reference>
<keyword evidence="1" id="KW-0732">Signal</keyword>
<proteinExistence type="predicted"/>
<evidence type="ECO:0000256" key="1">
    <source>
        <dbReference type="SAM" id="SignalP"/>
    </source>
</evidence>
<accession>A0AAW1N0H7</accession>
<dbReference type="InterPro" id="IPR006616">
    <property type="entry name" value="DM9_repeat"/>
</dbReference>
<feature type="chain" id="PRO_5043867210" evidence="1">
    <location>
        <begin position="19"/>
        <end position="214"/>
    </location>
</feature>
<sequence length="214" mass="24673">MFDILYVIILVHTSTTFAKCPRKSNYYWRDYFPGNIPEDAIEGCADRYIGQVQSNYYWRDYFPGNIPEDAIEGCADRYIGQVHHVRGDLVANIYPQNETAVTEEEGKVIYTRNIRIFCTPTPKQYRWEKIDVSKPFEGQMENAVKGGLQANINENLFIGKAFHEGECKIGKVIPMPNTYKGLWVWYNADGQPARFDEFYILKDTATHSQLCTVG</sequence>
<dbReference type="EMBL" id="JASPKY010000023">
    <property type="protein sequence ID" value="KAK9752082.1"/>
    <property type="molecule type" value="Genomic_DNA"/>
</dbReference>
<evidence type="ECO:0000313" key="2">
    <source>
        <dbReference type="EMBL" id="KAK9752082.1"/>
    </source>
</evidence>
<dbReference type="Proteomes" id="UP001458880">
    <property type="component" value="Unassembled WGS sequence"/>
</dbReference>
<protein>
    <submittedName>
        <fullName evidence="2">Uncharacterized protein</fullName>
    </submittedName>
</protein>
<comment type="caution">
    <text evidence="2">The sequence shown here is derived from an EMBL/GenBank/DDBJ whole genome shotgun (WGS) entry which is preliminary data.</text>
</comment>
<keyword evidence="3" id="KW-1185">Reference proteome</keyword>
<name>A0AAW1N0H7_POPJA</name>
<evidence type="ECO:0000313" key="3">
    <source>
        <dbReference type="Proteomes" id="UP001458880"/>
    </source>
</evidence>
<gene>
    <name evidence="2" type="ORF">QE152_g4474</name>
</gene>